<dbReference type="EMBL" id="AACB03000001">
    <property type="protein sequence ID" value="KAE8305172.1"/>
    <property type="molecule type" value="Genomic_DNA"/>
</dbReference>
<organism evidence="2 3">
    <name type="scientific">Giardia intestinalis (strain ATCC 50803 / WB clone C6)</name>
    <name type="common">Giardia lamblia</name>
    <dbReference type="NCBI Taxonomy" id="184922"/>
    <lineage>
        <taxon>Eukaryota</taxon>
        <taxon>Metamonada</taxon>
        <taxon>Diplomonadida</taxon>
        <taxon>Hexamitidae</taxon>
        <taxon>Giardiinae</taxon>
        <taxon>Giardia</taxon>
    </lineage>
</organism>
<dbReference type="Proteomes" id="UP000001548">
    <property type="component" value="Unassembled WGS sequence"/>
</dbReference>
<evidence type="ECO:0000256" key="1">
    <source>
        <dbReference type="SAM" id="MobiDB-lite"/>
    </source>
</evidence>
<proteinExistence type="predicted"/>
<sequence length="1094" mass="121685">MSRGGSQLEGWFSWAIKGDYEKIKENSYIYARKTTDHDMTALMYAAVYGHVEIVRLLSTLEQGIRNSYGFTALMLSVLRDDVEPFQMTPDDMSENTLASINRRYDYTTRKSHRREIMMELVDGELSIRDPRGRTALMLAVEHGNRDAVEFLLNKGGEMTTDCGWNPLMHSIIRQNMHEFNKHYDRYSRKRNMSRQTPLMQAAMMGNISMVEKLIDTSTRKQDIRGLTALMYASKVNEVEVLNLLKEKENKMTDKAGMTALMYAAARGFSEAVAALKDLEHGQKDLYGWSSLIYSCLSNNLQSAMLLRSAESHIVDKSGTTALMYAAVLNRIDIIHILMNDLILKTDEDGTTALMHAAVFNRTDAVRILANYETKLTDSNGLTALHHAVTHNHIEVVKLLIPSEYSMRDSCGRTALYRAIELGYLGLVQVLGPMEKDGPLPTGWTRLMVCTIANKVDCFSQYIHEAKSFIPTGETALILAVQYSTLVTIQALLQYEATLSNSRTGRTSLMYAASQGREDVVPLLLLSEKMMQDKEGLTATMIAVISGNTSVLKALLTVPFSTGQSPAPFEVGMKDIYGQTALMKAAVLGNREAVEMLLPFESGLQDWNERCAIMYAQNRGHVDLVSMLLPFEGKIRDKLGNTYQSYKLGEGLDFKVPMSDLIVSGDHTSSAASRGIRLDSIQEESVDVYRTAHTDENTHLTSLSVRRNDVVEDEHQSIIRIGFSMDGSSRVIEVPRSIGDRSGTDHPNAKRGILLDSTIDDSDQHSLGTPRIIHEQNSSRLTARISSLLAASPHVEDIDAPLQILSKQTINKLGKASERHELPDLEAYTIEPNASLTDPTTSQSLGTSDFSSKKMFRPNSNSTREPIKDTNSAISYLSQLVPMVPITEHSPPNDPPVPKPERLLPTAEFSNSVSSVPIVDAPTNIPYALIRENNVIYRIPVHSGVQQATGAYPPYTFMENITQPYQQNLPYQALPSLPQMQSLSSLQTKYEFPPFPTIPDVAYPCINYSAPLQSAHPGPQRVNQQPKPLMFSSIQPLSTPSEKECCTPESRVTVLAKPCKHIFSLPCEKIDSNNLNLTCPICHNAVTCIIPENKN</sequence>
<dbReference type="RefSeq" id="XP_001709227.1">
    <property type="nucleotide sequence ID" value="XM_001709175.1"/>
</dbReference>
<protein>
    <submittedName>
        <fullName evidence="2">Ankyrin repeat protein 1</fullName>
    </submittedName>
</protein>
<dbReference type="InterPro" id="IPR002110">
    <property type="entry name" value="Ankyrin_rpt"/>
</dbReference>
<dbReference type="InterPro" id="IPR036770">
    <property type="entry name" value="Ankyrin_rpt-contain_sf"/>
</dbReference>
<dbReference type="VEuPathDB" id="GiardiaDB:GL50803_6490"/>
<evidence type="ECO:0000313" key="2">
    <source>
        <dbReference type="EMBL" id="KAE8305172.1"/>
    </source>
</evidence>
<dbReference type="PROSITE" id="PS50297">
    <property type="entry name" value="ANK_REP_REGION"/>
    <property type="match status" value="2"/>
</dbReference>
<dbReference type="OMA" id="HRREIMM"/>
<dbReference type="SUPFAM" id="SSF48403">
    <property type="entry name" value="Ankyrin repeat"/>
    <property type="match status" value="3"/>
</dbReference>
<reference evidence="2 3" key="1">
    <citation type="journal article" date="2007" name="Science">
        <title>Genomic minimalism in the early diverging intestinal parasite Giardia lamblia.</title>
        <authorList>
            <person name="Morrison H.G."/>
            <person name="McArthur A.G."/>
            <person name="Gillin F.D."/>
            <person name="Aley S.B."/>
            <person name="Adam R.D."/>
            <person name="Olsen G.J."/>
            <person name="Best A.A."/>
            <person name="Cande W.Z."/>
            <person name="Chen F."/>
            <person name="Cipriano M.J."/>
            <person name="Davids B.J."/>
            <person name="Dawson S.C."/>
            <person name="Elmendorf H.G."/>
            <person name="Hehl A.B."/>
            <person name="Holder M.E."/>
            <person name="Huse S.M."/>
            <person name="Kim U.U."/>
            <person name="Lasek-Nesselquist E."/>
            <person name="Manning G."/>
            <person name="Nigam A."/>
            <person name="Nixon J.E."/>
            <person name="Palm D."/>
            <person name="Passamaneck N.E."/>
            <person name="Prabhu A."/>
            <person name="Reich C.I."/>
            <person name="Reiner D.S."/>
            <person name="Samuelson J."/>
            <person name="Svard S.G."/>
            <person name="Sogin M.L."/>
        </authorList>
    </citation>
    <scope>NUCLEOTIDE SEQUENCE [LARGE SCALE GENOMIC DNA]</scope>
    <source>
        <strain evidence="2 3">WB C6</strain>
    </source>
</reference>
<dbReference type="KEGG" id="gla:GL50803_006490"/>
<feature type="compositionally biased region" description="Polar residues" evidence="1">
    <location>
        <begin position="831"/>
        <end position="849"/>
    </location>
</feature>
<feature type="region of interest" description="Disordered" evidence="1">
    <location>
        <begin position="829"/>
        <end position="866"/>
    </location>
</feature>
<dbReference type="PROSITE" id="PS50088">
    <property type="entry name" value="ANK_REPEAT"/>
    <property type="match status" value="2"/>
</dbReference>
<accession>A8B5I1</accession>
<dbReference type="AlphaFoldDB" id="A8B5I1"/>
<dbReference type="Pfam" id="PF12796">
    <property type="entry name" value="Ank_2"/>
    <property type="match status" value="6"/>
</dbReference>
<keyword evidence="3" id="KW-1185">Reference proteome</keyword>
<dbReference type="Gene3D" id="1.25.40.20">
    <property type="entry name" value="Ankyrin repeat-containing domain"/>
    <property type="match status" value="4"/>
</dbReference>
<dbReference type="GeneID" id="5702141"/>
<name>A8B5I1_GIAIC</name>
<feature type="compositionally biased region" description="Polar residues" evidence="1">
    <location>
        <begin position="857"/>
        <end position="866"/>
    </location>
</feature>
<gene>
    <name evidence="2" type="ORF">GL50803_006490</name>
</gene>
<dbReference type="PANTHER" id="PTHR24184">
    <property type="entry name" value="SI:CH211-189E2.2"/>
    <property type="match status" value="1"/>
</dbReference>
<dbReference type="STRING" id="184922.A8B5I1"/>
<comment type="caution">
    <text evidence="2">The sequence shown here is derived from an EMBL/GenBank/DDBJ whole genome shotgun (WGS) entry which is preliminary data.</text>
</comment>
<dbReference type="PANTHER" id="PTHR24184:SF11">
    <property type="entry name" value="ANKYRIN REPEAT AND SOCS BOX CONTAINING 3"/>
    <property type="match status" value="1"/>
</dbReference>
<dbReference type="HOGENOM" id="CLU_284204_0_0_1"/>
<evidence type="ECO:0000313" key="3">
    <source>
        <dbReference type="Proteomes" id="UP000001548"/>
    </source>
</evidence>
<dbReference type="SMART" id="SM00248">
    <property type="entry name" value="ANK"/>
    <property type="match status" value="14"/>
</dbReference>